<evidence type="ECO:0000256" key="1">
    <source>
        <dbReference type="SAM" id="MobiDB-lite"/>
    </source>
</evidence>
<reference evidence="4" key="1">
    <citation type="submission" date="2018-08" db="EMBL/GenBank/DDBJ databases">
        <authorList>
            <person name="Hornung B."/>
        </authorList>
    </citation>
    <scope>NUCLEOTIDE SEQUENCE [LARGE SCALE GENOMIC DNA]</scope>
</reference>
<dbReference type="RefSeq" id="WP_126464172.1">
    <property type="nucleotide sequence ID" value="NZ_LR134442.1"/>
</dbReference>
<evidence type="ECO:0000313" key="4">
    <source>
        <dbReference type="Proteomes" id="UP000263928"/>
    </source>
</evidence>
<dbReference type="AlphaFoldDB" id="A0A383S5J6"/>
<evidence type="ECO:0000256" key="2">
    <source>
        <dbReference type="SAM" id="Phobius"/>
    </source>
</evidence>
<keyword evidence="2" id="KW-0812">Transmembrane</keyword>
<feature type="transmembrane region" description="Helical" evidence="2">
    <location>
        <begin position="6"/>
        <end position="27"/>
    </location>
</feature>
<dbReference type="OrthoDB" id="9944995at2"/>
<feature type="region of interest" description="Disordered" evidence="1">
    <location>
        <begin position="117"/>
        <end position="141"/>
    </location>
</feature>
<accession>A0A383S5J6</accession>
<evidence type="ECO:0000313" key="3">
    <source>
        <dbReference type="EMBL" id="SYZ33255.1"/>
    </source>
</evidence>
<name>A0A383S5J6_9ACTN</name>
<feature type="transmembrane region" description="Helical" evidence="2">
    <location>
        <begin position="61"/>
        <end position="80"/>
    </location>
</feature>
<keyword evidence="4" id="KW-1185">Reference proteome</keyword>
<gene>
    <name evidence="3" type="ORF">PROPAUS_1173</name>
</gene>
<protein>
    <submittedName>
        <fullName evidence="3">Uncharacterized protein</fullName>
    </submittedName>
</protein>
<keyword evidence="2" id="KW-0472">Membrane</keyword>
<feature type="compositionally biased region" description="Low complexity" evidence="1">
    <location>
        <begin position="117"/>
        <end position="131"/>
    </location>
</feature>
<dbReference type="Proteomes" id="UP000263928">
    <property type="component" value="Unassembled WGS sequence"/>
</dbReference>
<proteinExistence type="predicted"/>
<feature type="transmembrane region" description="Helical" evidence="2">
    <location>
        <begin position="86"/>
        <end position="107"/>
    </location>
</feature>
<dbReference type="EMBL" id="UNQJ01000006">
    <property type="protein sequence ID" value="SYZ33255.1"/>
    <property type="molecule type" value="Genomic_DNA"/>
</dbReference>
<organism evidence="3 4">
    <name type="scientific">Propionibacterium australiense</name>
    <dbReference type="NCBI Taxonomy" id="119981"/>
    <lineage>
        <taxon>Bacteria</taxon>
        <taxon>Bacillati</taxon>
        <taxon>Actinomycetota</taxon>
        <taxon>Actinomycetes</taxon>
        <taxon>Propionibacteriales</taxon>
        <taxon>Propionibacteriaceae</taxon>
        <taxon>Propionibacterium</taxon>
    </lineage>
</organism>
<keyword evidence="2" id="KW-1133">Transmembrane helix</keyword>
<sequence length="141" mass="14576">MSGIPVIAWVMFAADVVVPVVATTIFYRRSRPAAGSTGRSGTAGPDSRDARQAGYEAALHLARVDLVGVSGVALVCMIVLRSNPSALVLTESVLFGCCLVSLAFNIWHSRRVARATAASSPSSSGPGPVSRNGAPGRVDRP</sequence>